<dbReference type="Pfam" id="PF00749">
    <property type="entry name" value="tRNA-synt_1c"/>
    <property type="match status" value="1"/>
</dbReference>
<evidence type="ECO:0000256" key="6">
    <source>
        <dbReference type="ARBA" id="ARBA00023146"/>
    </source>
</evidence>
<dbReference type="CDD" id="cd00808">
    <property type="entry name" value="GluRS_core"/>
    <property type="match status" value="1"/>
</dbReference>
<dbReference type="InterPro" id="IPR014729">
    <property type="entry name" value="Rossmann-like_a/b/a_fold"/>
</dbReference>
<keyword evidence="6 7" id="KW-0030">Aminoacyl-tRNA synthetase</keyword>
<dbReference type="SUPFAM" id="SSF48163">
    <property type="entry name" value="An anticodon-binding domain of class I aminoacyl-tRNA synthetases"/>
    <property type="match status" value="1"/>
</dbReference>
<dbReference type="GO" id="GO:0008270">
    <property type="term" value="F:zinc ion binding"/>
    <property type="evidence" value="ECO:0007669"/>
    <property type="project" value="InterPro"/>
</dbReference>
<organism evidence="10 11">
    <name type="scientific">Acinetobacter boissieri</name>
    <dbReference type="NCBI Taxonomy" id="1219383"/>
    <lineage>
        <taxon>Bacteria</taxon>
        <taxon>Pseudomonadati</taxon>
        <taxon>Pseudomonadota</taxon>
        <taxon>Gammaproteobacteria</taxon>
        <taxon>Moraxellales</taxon>
        <taxon>Moraxellaceae</taxon>
        <taxon>Acinetobacter</taxon>
    </lineage>
</organism>
<evidence type="ECO:0000259" key="9">
    <source>
        <dbReference type="Pfam" id="PF19269"/>
    </source>
</evidence>
<dbReference type="PANTHER" id="PTHR43311">
    <property type="entry name" value="GLUTAMATE--TRNA LIGASE"/>
    <property type="match status" value="1"/>
</dbReference>
<dbReference type="InterPro" id="IPR001412">
    <property type="entry name" value="aa-tRNA-synth_I_CS"/>
</dbReference>
<comment type="caution">
    <text evidence="7">Lacks conserved residue(s) required for the propagation of feature annotation.</text>
</comment>
<feature type="domain" description="Glutamyl/glutaminyl-tRNA synthetase class Ib catalytic" evidence="8">
    <location>
        <begin position="14"/>
        <end position="330"/>
    </location>
</feature>
<feature type="binding site" evidence="7">
    <location>
        <position position="264"/>
    </location>
    <ligand>
        <name>ATP</name>
        <dbReference type="ChEBI" id="CHEBI:30616"/>
    </ligand>
</feature>
<dbReference type="GO" id="GO:0005524">
    <property type="term" value="F:ATP binding"/>
    <property type="evidence" value="ECO:0007669"/>
    <property type="project" value="UniProtKB-UniRule"/>
</dbReference>
<dbReference type="Gene3D" id="1.10.10.350">
    <property type="match status" value="1"/>
</dbReference>
<dbReference type="InterPro" id="IPR033910">
    <property type="entry name" value="GluRS_core"/>
</dbReference>
<feature type="short sequence motif" description="'KMSKS' region" evidence="7">
    <location>
        <begin position="261"/>
        <end position="265"/>
    </location>
</feature>
<dbReference type="EC" id="6.1.1.17" evidence="7"/>
<evidence type="ECO:0000256" key="3">
    <source>
        <dbReference type="ARBA" id="ARBA00022741"/>
    </source>
</evidence>
<dbReference type="GO" id="GO:0000049">
    <property type="term" value="F:tRNA binding"/>
    <property type="evidence" value="ECO:0007669"/>
    <property type="project" value="InterPro"/>
</dbReference>
<dbReference type="InterPro" id="IPR008925">
    <property type="entry name" value="aa_tRNA-synth_I_cd-bd_sf"/>
</dbReference>
<dbReference type="NCBIfam" id="TIGR00464">
    <property type="entry name" value="gltX_bact"/>
    <property type="match status" value="1"/>
</dbReference>
<evidence type="ECO:0000256" key="4">
    <source>
        <dbReference type="ARBA" id="ARBA00022840"/>
    </source>
</evidence>
<keyword evidence="5 7" id="KW-0648">Protein biosynthesis</keyword>
<evidence type="ECO:0000313" key="10">
    <source>
        <dbReference type="EMBL" id="SDB81667.1"/>
    </source>
</evidence>
<dbReference type="Proteomes" id="UP000242501">
    <property type="component" value="Unassembled WGS sequence"/>
</dbReference>
<dbReference type="STRING" id="1219383.SAMN05421733_101189"/>
<protein>
    <recommendedName>
        <fullName evidence="7">Glutamate--tRNA ligase</fullName>
        <ecNumber evidence="7">6.1.1.17</ecNumber>
    </recommendedName>
    <alternativeName>
        <fullName evidence="7">Glutamyl-tRNA synthetase</fullName>
        <shortName evidence="7">GluRS</shortName>
    </alternativeName>
</protein>
<dbReference type="AlphaFoldDB" id="A0A1G6GI42"/>
<feature type="short sequence motif" description="'HIGH' region" evidence="7">
    <location>
        <begin position="20"/>
        <end position="30"/>
    </location>
</feature>
<gene>
    <name evidence="7" type="primary">gltX</name>
    <name evidence="10" type="ORF">SAMN05421733_101189</name>
</gene>
<dbReference type="PRINTS" id="PR00987">
    <property type="entry name" value="TRNASYNTHGLU"/>
</dbReference>
<name>A0A1G6GI42_9GAMM</name>
<comment type="subunit">
    <text evidence="7">Monomer.</text>
</comment>
<dbReference type="InterPro" id="IPR000924">
    <property type="entry name" value="Glu/Gln-tRNA-synth"/>
</dbReference>
<dbReference type="Gene3D" id="3.40.50.620">
    <property type="entry name" value="HUPs"/>
    <property type="match status" value="1"/>
</dbReference>
<keyword evidence="4 7" id="KW-0067">ATP-binding</keyword>
<keyword evidence="2 7" id="KW-0436">Ligase</keyword>
<keyword evidence="7" id="KW-0963">Cytoplasm</keyword>
<feature type="domain" description="Aminoacyl-tRNA synthetase class I anticodon-binding" evidence="9">
    <location>
        <begin position="343"/>
        <end position="481"/>
    </location>
</feature>
<comment type="function">
    <text evidence="7">Catalyzes the attachment of glutamate to tRNA(Glu) in a two-step reaction: glutamate is first activated by ATP to form Glu-AMP and then transferred to the acceptor end of tRNA(Glu).</text>
</comment>
<keyword evidence="11" id="KW-1185">Reference proteome</keyword>
<dbReference type="GO" id="GO:0005829">
    <property type="term" value="C:cytosol"/>
    <property type="evidence" value="ECO:0007669"/>
    <property type="project" value="TreeGrafter"/>
</dbReference>
<evidence type="ECO:0000259" key="8">
    <source>
        <dbReference type="Pfam" id="PF00749"/>
    </source>
</evidence>
<dbReference type="EMBL" id="FMYL01000001">
    <property type="protein sequence ID" value="SDB81667.1"/>
    <property type="molecule type" value="Genomic_DNA"/>
</dbReference>
<dbReference type="HAMAP" id="MF_00022">
    <property type="entry name" value="Glu_tRNA_synth_type1"/>
    <property type="match status" value="1"/>
</dbReference>
<evidence type="ECO:0000256" key="5">
    <source>
        <dbReference type="ARBA" id="ARBA00022917"/>
    </source>
</evidence>
<evidence type="ECO:0000256" key="1">
    <source>
        <dbReference type="ARBA" id="ARBA00007894"/>
    </source>
</evidence>
<comment type="catalytic activity">
    <reaction evidence="7">
        <text>tRNA(Glu) + L-glutamate + ATP = L-glutamyl-tRNA(Glu) + AMP + diphosphate</text>
        <dbReference type="Rhea" id="RHEA:23540"/>
        <dbReference type="Rhea" id="RHEA-COMP:9663"/>
        <dbReference type="Rhea" id="RHEA-COMP:9680"/>
        <dbReference type="ChEBI" id="CHEBI:29985"/>
        <dbReference type="ChEBI" id="CHEBI:30616"/>
        <dbReference type="ChEBI" id="CHEBI:33019"/>
        <dbReference type="ChEBI" id="CHEBI:78442"/>
        <dbReference type="ChEBI" id="CHEBI:78520"/>
        <dbReference type="ChEBI" id="CHEBI:456215"/>
        <dbReference type="EC" id="6.1.1.17"/>
    </reaction>
</comment>
<dbReference type="Pfam" id="PF19269">
    <property type="entry name" value="Anticodon_2"/>
    <property type="match status" value="1"/>
</dbReference>
<comment type="subcellular location">
    <subcellularLocation>
        <location evidence="7">Cytoplasm</location>
    </subcellularLocation>
</comment>
<comment type="similarity">
    <text evidence="1 7">Belongs to the class-I aminoacyl-tRNA synthetase family. Glutamate--tRNA ligase type 1 subfamily.</text>
</comment>
<dbReference type="PROSITE" id="PS00178">
    <property type="entry name" value="AA_TRNA_LIGASE_I"/>
    <property type="match status" value="1"/>
</dbReference>
<proteinExistence type="inferred from homology"/>
<dbReference type="PANTHER" id="PTHR43311:SF2">
    <property type="entry name" value="GLUTAMATE--TRNA LIGASE, MITOCHONDRIAL-RELATED"/>
    <property type="match status" value="1"/>
</dbReference>
<keyword evidence="3 7" id="KW-0547">Nucleotide-binding</keyword>
<accession>A0A1G6GI42</accession>
<dbReference type="InterPro" id="IPR020058">
    <property type="entry name" value="Glu/Gln-tRNA-synth_Ib_cat-dom"/>
</dbReference>
<dbReference type="InterPro" id="IPR045462">
    <property type="entry name" value="aa-tRNA-synth_I_cd-bd"/>
</dbReference>
<dbReference type="SUPFAM" id="SSF52374">
    <property type="entry name" value="Nucleotidylyl transferase"/>
    <property type="match status" value="1"/>
</dbReference>
<dbReference type="GO" id="GO:0006424">
    <property type="term" value="P:glutamyl-tRNA aminoacylation"/>
    <property type="evidence" value="ECO:0007669"/>
    <property type="project" value="UniProtKB-UniRule"/>
</dbReference>
<sequence length="512" mass="58687">MLTKKYLDMIMTTVRTRIAPSPTGFPHVGTAYIALFNLCFAKQHGGEFILRIEDTDQQRSTPESEKMILDSLRWLGLNWSEGPDVGGPHAPYRQSERMGIYKQYALELVEKGHAFYCFASAEELDDMRAAQQARGETPKYDGRGLHLSDAEVKQRLAAGKPHVIRMKVPEEGICKFNDLLRGEVEIPWAQVDMQILLKTDGLPTYHLANVVDDHLMQITHVLRGEEWLPSAPKHQLLYQYFGWDMPTLCHMPLLRNPDKSKLSKRKNPTSINYYKDIGVLPEALLNYLGRMGWSMPDEREVFKLQDMMDHFDIQRVSLGGPVFDVDKLNWLNGQWIKSLTPIQLLERLLAWQNNPAKLEDIAQAIQPRINLLSEAVNWSTLYFNHMPQLNADMFVHKKLTPEQVRQSLQFAIWRLEKTFTWNNDTVSQILMDLANQMGIKLRDFMPTFFIAIAGSTSATPIMQAMVTIGPDLTYARLRHALDIVGSPSKKELKVWEKLNESIQLPKNDAIDS</sequence>
<dbReference type="GO" id="GO:0004818">
    <property type="term" value="F:glutamate-tRNA ligase activity"/>
    <property type="evidence" value="ECO:0007669"/>
    <property type="project" value="UniProtKB-UniRule"/>
</dbReference>
<dbReference type="InterPro" id="IPR049940">
    <property type="entry name" value="GluQ/Sye"/>
</dbReference>
<evidence type="ECO:0000256" key="7">
    <source>
        <dbReference type="HAMAP-Rule" id="MF_00022"/>
    </source>
</evidence>
<dbReference type="InterPro" id="IPR004527">
    <property type="entry name" value="Glu-tRNA-ligase_bac/mito"/>
</dbReference>
<evidence type="ECO:0000256" key="2">
    <source>
        <dbReference type="ARBA" id="ARBA00022598"/>
    </source>
</evidence>
<evidence type="ECO:0000313" key="11">
    <source>
        <dbReference type="Proteomes" id="UP000242501"/>
    </source>
</evidence>
<dbReference type="InterPro" id="IPR020751">
    <property type="entry name" value="aa-tRNA-synth_I_codon-bd_sub2"/>
</dbReference>
<reference evidence="11" key="1">
    <citation type="submission" date="2016-09" db="EMBL/GenBank/DDBJ databases">
        <authorList>
            <person name="Varghese N."/>
            <person name="Submissions S."/>
        </authorList>
    </citation>
    <scope>NUCLEOTIDE SEQUENCE [LARGE SCALE GENOMIC DNA]</scope>
    <source>
        <strain evidence="11">ANC 4422</strain>
    </source>
</reference>
<dbReference type="FunFam" id="3.40.50.620:FF:000045">
    <property type="entry name" value="Glutamate--tRNA ligase, mitochondrial"/>
    <property type="match status" value="1"/>
</dbReference>